<accession>A0A7S0BLW8</accession>
<feature type="compositionally biased region" description="Polar residues" evidence="1">
    <location>
        <begin position="227"/>
        <end position="256"/>
    </location>
</feature>
<reference evidence="2" key="1">
    <citation type="submission" date="2021-01" db="EMBL/GenBank/DDBJ databases">
        <authorList>
            <person name="Corre E."/>
            <person name="Pelletier E."/>
            <person name="Niang G."/>
            <person name="Scheremetjew M."/>
            <person name="Finn R."/>
            <person name="Kale V."/>
            <person name="Holt S."/>
            <person name="Cochrane G."/>
            <person name="Meng A."/>
            <person name="Brown T."/>
            <person name="Cohen L."/>
        </authorList>
    </citation>
    <scope>NUCLEOTIDE SEQUENCE</scope>
    <source>
        <strain evidence="2">UTEX LB 2760</strain>
    </source>
</reference>
<proteinExistence type="predicted"/>
<feature type="region of interest" description="Disordered" evidence="1">
    <location>
        <begin position="143"/>
        <end position="256"/>
    </location>
</feature>
<sequence length="256" mass="27197">MANKGDGGFQPTDTDPIMMGTAGVPQYPFTAGVPQYPFTAAHTAQTQFTQAANGLNYLPRSDIEPKRTTGEMREYAVGSEDDGANDNNLSARYPAPSEYTPSAPAVDDMTKAGEVSAPELGPQAQGPGGVTHVLDSQQRGFGYGNTYNTPKRAPSSGYGTMTPPQPQQYGPPSGGYGYPPAPGYNGETPVQLPYSSRYGNVPTDYPQQGYGARPSYPNMPPDHWVAPNQQPSWNSAQVPGNSASTHAANSTHVWNH</sequence>
<protein>
    <submittedName>
        <fullName evidence="2">Uncharacterized protein</fullName>
    </submittedName>
</protein>
<name>A0A7S0BLW8_9RHOD</name>
<evidence type="ECO:0000256" key="1">
    <source>
        <dbReference type="SAM" id="MobiDB-lite"/>
    </source>
</evidence>
<dbReference type="AlphaFoldDB" id="A0A7S0BLW8"/>
<feature type="compositionally biased region" description="Low complexity" evidence="1">
    <location>
        <begin position="157"/>
        <end position="171"/>
    </location>
</feature>
<gene>
    <name evidence="2" type="ORF">RMAR0315_LOCUS7604</name>
</gene>
<dbReference type="EMBL" id="HBEK01013970">
    <property type="protein sequence ID" value="CAD8397615.1"/>
    <property type="molecule type" value="Transcribed_RNA"/>
</dbReference>
<organism evidence="2">
    <name type="scientific">Rhodosorus marinus</name>
    <dbReference type="NCBI Taxonomy" id="101924"/>
    <lineage>
        <taxon>Eukaryota</taxon>
        <taxon>Rhodophyta</taxon>
        <taxon>Stylonematophyceae</taxon>
        <taxon>Stylonematales</taxon>
        <taxon>Stylonemataceae</taxon>
        <taxon>Rhodosorus</taxon>
    </lineage>
</organism>
<evidence type="ECO:0000313" key="2">
    <source>
        <dbReference type="EMBL" id="CAD8397615.1"/>
    </source>
</evidence>